<evidence type="ECO:0000313" key="5">
    <source>
        <dbReference type="EMBL" id="KAL2322753.1"/>
    </source>
</evidence>
<evidence type="ECO:0000313" key="6">
    <source>
        <dbReference type="Proteomes" id="UP001603857"/>
    </source>
</evidence>
<keyword evidence="2" id="KW-0547">Nucleotide-binding</keyword>
<accession>A0ABD1LGT7</accession>
<dbReference type="EMBL" id="JBGMDY010000009">
    <property type="protein sequence ID" value="KAL2322753.1"/>
    <property type="molecule type" value="Genomic_DNA"/>
</dbReference>
<organism evidence="5 6">
    <name type="scientific">Flemingia macrophylla</name>
    <dbReference type="NCBI Taxonomy" id="520843"/>
    <lineage>
        <taxon>Eukaryota</taxon>
        <taxon>Viridiplantae</taxon>
        <taxon>Streptophyta</taxon>
        <taxon>Embryophyta</taxon>
        <taxon>Tracheophyta</taxon>
        <taxon>Spermatophyta</taxon>
        <taxon>Magnoliopsida</taxon>
        <taxon>eudicotyledons</taxon>
        <taxon>Gunneridae</taxon>
        <taxon>Pentapetalae</taxon>
        <taxon>rosids</taxon>
        <taxon>fabids</taxon>
        <taxon>Fabales</taxon>
        <taxon>Fabaceae</taxon>
        <taxon>Papilionoideae</taxon>
        <taxon>50 kb inversion clade</taxon>
        <taxon>NPAAA clade</taxon>
        <taxon>indigoferoid/millettioid clade</taxon>
        <taxon>Phaseoleae</taxon>
        <taxon>Flemingia</taxon>
    </lineage>
</organism>
<feature type="domain" description="Disease resistance N-terminal" evidence="4">
    <location>
        <begin position="5"/>
        <end position="93"/>
    </location>
</feature>
<comment type="caution">
    <text evidence="5">The sequence shown here is derived from an EMBL/GenBank/DDBJ whole genome shotgun (WGS) entry which is preliminary data.</text>
</comment>
<gene>
    <name evidence="5" type="ORF">Fmac_027132</name>
</gene>
<proteinExistence type="predicted"/>
<keyword evidence="1" id="KW-0677">Repeat</keyword>
<dbReference type="Pfam" id="PF18052">
    <property type="entry name" value="Rx_N"/>
    <property type="match status" value="1"/>
</dbReference>
<name>A0ABD1LGT7_9FABA</name>
<dbReference type="GO" id="GO:0006952">
    <property type="term" value="P:defense response"/>
    <property type="evidence" value="ECO:0007669"/>
    <property type="project" value="UniProtKB-KW"/>
</dbReference>
<dbReference type="Proteomes" id="UP001603857">
    <property type="component" value="Unassembled WGS sequence"/>
</dbReference>
<evidence type="ECO:0000259" key="4">
    <source>
        <dbReference type="Pfam" id="PF18052"/>
    </source>
</evidence>
<keyword evidence="3" id="KW-0611">Plant defense</keyword>
<dbReference type="AlphaFoldDB" id="A0ABD1LGT7"/>
<reference evidence="5 6" key="1">
    <citation type="submission" date="2024-08" db="EMBL/GenBank/DDBJ databases">
        <title>Insights into the chromosomal genome structure of Flemingia macrophylla.</title>
        <authorList>
            <person name="Ding Y."/>
            <person name="Zhao Y."/>
            <person name="Bi W."/>
            <person name="Wu M."/>
            <person name="Zhao G."/>
            <person name="Gong Y."/>
            <person name="Li W."/>
            <person name="Zhang P."/>
        </authorList>
    </citation>
    <scope>NUCLEOTIDE SEQUENCE [LARGE SCALE GENOMIC DNA]</scope>
    <source>
        <strain evidence="5">DYQJB</strain>
        <tissue evidence="5">Leaf</tissue>
    </source>
</reference>
<sequence>MAETAVSLAGQHLLPKFLEAVNMLKDLPNEVADFTDELEIFQDFINGADKVAEAEEDGSRRDRIKKRVMRLREASFRMEDIIDKYMICEEKQPDDLGCAALPCEAVEFIKTLILRIQIAYQIQDVKSVVRKERDGFNRVFPVEEIPNNPRGDKHVSWDRHRMAPLYTEEDKAERSPKEVEDVTDELESFQDFINGADKVAEAEEDCGRRDRIKIAQLIWIIKHRKNNTDKHQARSI</sequence>
<protein>
    <recommendedName>
        <fullName evidence="4">Disease resistance N-terminal domain-containing protein</fullName>
    </recommendedName>
</protein>
<dbReference type="InterPro" id="IPR041118">
    <property type="entry name" value="Rx_N"/>
</dbReference>
<dbReference type="GO" id="GO:0000166">
    <property type="term" value="F:nucleotide binding"/>
    <property type="evidence" value="ECO:0007669"/>
    <property type="project" value="UniProtKB-KW"/>
</dbReference>
<dbReference type="PANTHER" id="PTHR19338:SF32">
    <property type="entry name" value="OS06G0287500 PROTEIN"/>
    <property type="match status" value="1"/>
</dbReference>
<dbReference type="Gene3D" id="1.20.5.4130">
    <property type="match status" value="1"/>
</dbReference>
<keyword evidence="6" id="KW-1185">Reference proteome</keyword>
<evidence type="ECO:0000256" key="1">
    <source>
        <dbReference type="ARBA" id="ARBA00022737"/>
    </source>
</evidence>
<evidence type="ECO:0000256" key="3">
    <source>
        <dbReference type="ARBA" id="ARBA00022821"/>
    </source>
</evidence>
<dbReference type="PANTHER" id="PTHR19338">
    <property type="entry name" value="TRANSLOCASE OF INNER MITOCHONDRIAL MEMBRANE 13 HOMOLOG"/>
    <property type="match status" value="1"/>
</dbReference>
<evidence type="ECO:0000256" key="2">
    <source>
        <dbReference type="ARBA" id="ARBA00022741"/>
    </source>
</evidence>